<accession>A0A452I7D1</accession>
<keyword evidence="3" id="KW-1185">Reference proteome</keyword>
<sequence>MGGKPSKKGFSVFYEKPTAQRAEATTEAAIVKPEETHPAAESMGHTTEKRGKDSQVPADEIEDEEGGRVPAVGVEEICKSEPRQLALVPNEEQLAELPAGHDAAGSEAHKASEPVSQVEASQPLIPTTKEDAKKATSDSSYNSSENLLTHPAAPAPCPLTTALEILHPNQPTTSCPLTALIPYMLPRAACVAAVPPGPCPLSDCPDPLHAAQSSMCGSCATWPEPNTVLLTAPLPRVLPVWLQGGRDSREGAGGGSLLGWELKDWAGWSHGP</sequence>
<proteinExistence type="predicted"/>
<dbReference type="Ensembl" id="ENSGAGT00000026713.1">
    <property type="protein sequence ID" value="ENSGAGP00000023436.1"/>
    <property type="gene ID" value="ENSGAGG00000017183.1"/>
</dbReference>
<dbReference type="Pfam" id="PF05466">
    <property type="entry name" value="BASP1"/>
    <property type="match status" value="1"/>
</dbReference>
<dbReference type="InterPro" id="IPR008408">
    <property type="entry name" value="BASP1"/>
</dbReference>
<evidence type="ECO:0000313" key="2">
    <source>
        <dbReference type="Ensembl" id="ENSGAGP00000023436.1"/>
    </source>
</evidence>
<feature type="region of interest" description="Disordered" evidence="1">
    <location>
        <begin position="98"/>
        <end position="147"/>
    </location>
</feature>
<dbReference type="AlphaFoldDB" id="A0A452I7D1"/>
<dbReference type="Proteomes" id="UP000291020">
    <property type="component" value="Unassembled WGS sequence"/>
</dbReference>
<reference evidence="2" key="3">
    <citation type="submission" date="2025-09" db="UniProtKB">
        <authorList>
            <consortium name="Ensembl"/>
        </authorList>
    </citation>
    <scope>IDENTIFICATION</scope>
</reference>
<name>A0A452I7D1_9SAUR</name>
<reference evidence="3" key="1">
    <citation type="journal article" date="2017" name="PLoS ONE">
        <title>The Agassiz's desert tortoise genome provides a resource for the conservation of a threatened species.</title>
        <authorList>
            <person name="Tollis M."/>
            <person name="DeNardo D.F."/>
            <person name="Cornelius J.A."/>
            <person name="Dolby G.A."/>
            <person name="Edwards T."/>
            <person name="Henen B.T."/>
            <person name="Karl A.E."/>
            <person name="Murphy R.W."/>
            <person name="Kusumi K."/>
        </authorList>
    </citation>
    <scope>NUCLEOTIDE SEQUENCE [LARGE SCALE GENOMIC DNA]</scope>
</reference>
<evidence type="ECO:0000256" key="1">
    <source>
        <dbReference type="SAM" id="MobiDB-lite"/>
    </source>
</evidence>
<feature type="compositionally biased region" description="Polar residues" evidence="1">
    <location>
        <begin position="137"/>
        <end position="146"/>
    </location>
</feature>
<protein>
    <submittedName>
        <fullName evidence="2">Uncharacterized protein</fullName>
    </submittedName>
</protein>
<feature type="region of interest" description="Disordered" evidence="1">
    <location>
        <begin position="1"/>
        <end position="71"/>
    </location>
</feature>
<reference evidence="2" key="2">
    <citation type="submission" date="2025-08" db="UniProtKB">
        <authorList>
            <consortium name="Ensembl"/>
        </authorList>
    </citation>
    <scope>IDENTIFICATION</scope>
</reference>
<organism evidence="2 3">
    <name type="scientific">Gopherus agassizii</name>
    <name type="common">Agassiz's desert tortoise</name>
    <dbReference type="NCBI Taxonomy" id="38772"/>
    <lineage>
        <taxon>Eukaryota</taxon>
        <taxon>Metazoa</taxon>
        <taxon>Chordata</taxon>
        <taxon>Craniata</taxon>
        <taxon>Vertebrata</taxon>
        <taxon>Euteleostomi</taxon>
        <taxon>Archelosauria</taxon>
        <taxon>Testudinata</taxon>
        <taxon>Testudines</taxon>
        <taxon>Cryptodira</taxon>
        <taxon>Durocryptodira</taxon>
        <taxon>Testudinoidea</taxon>
        <taxon>Testudinidae</taxon>
        <taxon>Gopherus</taxon>
    </lineage>
</organism>
<evidence type="ECO:0000313" key="3">
    <source>
        <dbReference type="Proteomes" id="UP000291020"/>
    </source>
</evidence>